<dbReference type="PRINTS" id="PR00469">
    <property type="entry name" value="PNDRDTASEII"/>
</dbReference>
<dbReference type="InterPro" id="IPR036188">
    <property type="entry name" value="FAD/NAD-bd_sf"/>
</dbReference>
<dbReference type="PANTHER" id="PTHR43539">
    <property type="entry name" value="FLAVIN-BINDING MONOOXYGENASE-LIKE PROTEIN (AFU_ORTHOLOGUE AFUA_4G09220)"/>
    <property type="match status" value="1"/>
</dbReference>
<sequence>MSAASHGTVVDADLVPDRHSDVLVIGGGQAGLSAAYFLQRFGLENRYQLLDHSPGPGGAWQFRWPTLTLSGTNRVHDLPGYGLNEAVGVDRDEFPASTVVPEYFARYEQKFGLRVRRPVDVRSVEREGDVFRATLGGRLRGQVITARTLINATGTWERPFIPHIPGAETFRGKQLHTHDYTGPEEFAGQRVLVVGAGISAVGLLIEIARQAPGVRRSGVHVPGRTSTPTRSLPSWVAKPLRAWNVGCERVFRRRRWCR</sequence>
<dbReference type="SUPFAM" id="SSF51905">
    <property type="entry name" value="FAD/NAD(P)-binding domain"/>
    <property type="match status" value="1"/>
</dbReference>
<evidence type="ECO:0000256" key="1">
    <source>
        <dbReference type="ARBA" id="ARBA00023002"/>
    </source>
</evidence>
<dbReference type="GO" id="GO:0004497">
    <property type="term" value="F:monooxygenase activity"/>
    <property type="evidence" value="ECO:0007669"/>
    <property type="project" value="TreeGrafter"/>
</dbReference>
<dbReference type="GO" id="GO:0050660">
    <property type="term" value="F:flavin adenine dinucleotide binding"/>
    <property type="evidence" value="ECO:0007669"/>
    <property type="project" value="TreeGrafter"/>
</dbReference>
<accession>L7KIV8</accession>
<keyword evidence="3" id="KW-1185">Reference proteome</keyword>
<reference evidence="2 3" key="1">
    <citation type="submission" date="2012-12" db="EMBL/GenBank/DDBJ databases">
        <title>Whole genome shotgun sequence of Gordonia aichiensis NBRC 108223.</title>
        <authorList>
            <person name="Isaki-Nakamura S."/>
            <person name="Hosoyama A."/>
            <person name="Tsuchikane K."/>
            <person name="Ando Y."/>
            <person name="Baba S."/>
            <person name="Ohji S."/>
            <person name="Hamada M."/>
            <person name="Tamura T."/>
            <person name="Yamazoe A."/>
            <person name="Yamazaki S."/>
            <person name="Fujita N."/>
        </authorList>
    </citation>
    <scope>NUCLEOTIDE SEQUENCE [LARGE SCALE GENOMIC DNA]</scope>
    <source>
        <strain evidence="2 3">NBRC 108223</strain>
    </source>
</reference>
<proteinExistence type="predicted"/>
<evidence type="ECO:0000313" key="2">
    <source>
        <dbReference type="EMBL" id="GAC48820.1"/>
    </source>
</evidence>
<dbReference type="eggNOG" id="COG2072">
    <property type="taxonomic scope" value="Bacteria"/>
</dbReference>
<dbReference type="AlphaFoldDB" id="L7KIV8"/>
<evidence type="ECO:0000313" key="3">
    <source>
        <dbReference type="Proteomes" id="UP000010988"/>
    </source>
</evidence>
<comment type="caution">
    <text evidence="2">The sequence shown here is derived from an EMBL/GenBank/DDBJ whole genome shotgun (WGS) entry which is preliminary data.</text>
</comment>
<dbReference type="PANTHER" id="PTHR43539:SF78">
    <property type="entry name" value="FLAVIN-CONTAINING MONOOXYGENASE"/>
    <property type="match status" value="1"/>
</dbReference>
<dbReference type="STRING" id="1220583.GOACH_07_01040"/>
<protein>
    <submittedName>
        <fullName evidence="2">Putative oxidoreductase</fullName>
    </submittedName>
</protein>
<gene>
    <name evidence="2" type="ORF">GOACH_07_01040</name>
</gene>
<keyword evidence="1" id="KW-0560">Oxidoreductase</keyword>
<organism evidence="2 3">
    <name type="scientific">Gordonia aichiensis NBRC 108223</name>
    <dbReference type="NCBI Taxonomy" id="1220583"/>
    <lineage>
        <taxon>Bacteria</taxon>
        <taxon>Bacillati</taxon>
        <taxon>Actinomycetota</taxon>
        <taxon>Actinomycetes</taxon>
        <taxon>Mycobacteriales</taxon>
        <taxon>Gordoniaceae</taxon>
        <taxon>Gordonia</taxon>
    </lineage>
</organism>
<dbReference type="PRINTS" id="PR00368">
    <property type="entry name" value="FADPNR"/>
</dbReference>
<dbReference type="EMBL" id="BANR01000007">
    <property type="protein sequence ID" value="GAC48820.1"/>
    <property type="molecule type" value="Genomic_DNA"/>
</dbReference>
<dbReference type="Gene3D" id="3.50.50.60">
    <property type="entry name" value="FAD/NAD(P)-binding domain"/>
    <property type="match status" value="1"/>
</dbReference>
<dbReference type="Pfam" id="PF13738">
    <property type="entry name" value="Pyr_redox_3"/>
    <property type="match status" value="1"/>
</dbReference>
<name>L7KIV8_9ACTN</name>
<dbReference type="Proteomes" id="UP000010988">
    <property type="component" value="Unassembled WGS sequence"/>
</dbReference>
<dbReference type="InterPro" id="IPR050982">
    <property type="entry name" value="Auxin_biosynth/cation_transpt"/>
</dbReference>